<evidence type="ECO:0000256" key="3">
    <source>
        <dbReference type="ARBA" id="ARBA00022519"/>
    </source>
</evidence>
<keyword evidence="5 12" id="KW-1133">Transmembrane helix</keyword>
<dbReference type="RefSeq" id="WP_215583176.1">
    <property type="nucleotide sequence ID" value="NZ_CP073754.1"/>
</dbReference>
<reference evidence="14" key="1">
    <citation type="submission" date="2021-04" db="EMBL/GenBank/DDBJ databases">
        <title>Draft genome sequence data of methanotrophic Methylovulum sp. strain S1L and Methylomonas sp. strain S2AM isolated from boreal lake water columns.</title>
        <authorList>
            <person name="Rissanen A.J."/>
            <person name="Mangayil R."/>
            <person name="Svenning M.M."/>
            <person name="Khanongnuch R."/>
        </authorList>
    </citation>
    <scope>NUCLEOTIDE SEQUENCE</scope>
    <source>
        <strain evidence="14">S2AM</strain>
    </source>
</reference>
<evidence type="ECO:0000256" key="11">
    <source>
        <dbReference type="PROSITE-ProRule" id="PRU00278"/>
    </source>
</evidence>
<proteinExistence type="inferred from homology"/>
<keyword evidence="4 12" id="KW-0812">Transmembrane</keyword>
<dbReference type="PANTHER" id="PTHR47529:SF1">
    <property type="entry name" value="PERIPLASMIC CHAPERONE PPID"/>
    <property type="match status" value="1"/>
</dbReference>
<keyword evidence="15" id="KW-1185">Reference proteome</keyword>
<dbReference type="AlphaFoldDB" id="A0A975RAM6"/>
<dbReference type="InterPro" id="IPR000297">
    <property type="entry name" value="PPIase_PpiC"/>
</dbReference>
<evidence type="ECO:0000313" key="15">
    <source>
        <dbReference type="Proteomes" id="UP000676649"/>
    </source>
</evidence>
<dbReference type="KEGG" id="mpad:KEF85_02580"/>
<dbReference type="Pfam" id="PF13624">
    <property type="entry name" value="SurA_N_3"/>
    <property type="match status" value="1"/>
</dbReference>
<evidence type="ECO:0000256" key="1">
    <source>
        <dbReference type="ARBA" id="ARBA00004382"/>
    </source>
</evidence>
<dbReference type="SUPFAM" id="SSF109998">
    <property type="entry name" value="Triger factor/SurA peptide-binding domain-like"/>
    <property type="match status" value="1"/>
</dbReference>
<dbReference type="PROSITE" id="PS01096">
    <property type="entry name" value="PPIC_PPIASE_1"/>
    <property type="match status" value="1"/>
</dbReference>
<dbReference type="InterPro" id="IPR046357">
    <property type="entry name" value="PPIase_dom_sf"/>
</dbReference>
<dbReference type="PROSITE" id="PS50198">
    <property type="entry name" value="PPIC_PPIASE_2"/>
    <property type="match status" value="1"/>
</dbReference>
<comment type="subcellular location">
    <subcellularLocation>
        <location evidence="1">Cell inner membrane</location>
        <topology evidence="1">Single-pass type II membrane protein</topology>
        <orientation evidence="1">Periplasmic side</orientation>
    </subcellularLocation>
</comment>
<gene>
    <name evidence="14" type="ORF">KEF85_02580</name>
</gene>
<evidence type="ECO:0000256" key="6">
    <source>
        <dbReference type="ARBA" id="ARBA00023136"/>
    </source>
</evidence>
<feature type="domain" description="PpiC" evidence="13">
    <location>
        <begin position="255"/>
        <end position="353"/>
    </location>
</feature>
<dbReference type="SUPFAM" id="SSF54534">
    <property type="entry name" value="FKBP-like"/>
    <property type="match status" value="1"/>
</dbReference>
<feature type="transmembrane region" description="Helical" evidence="12">
    <location>
        <begin position="12"/>
        <end position="30"/>
    </location>
</feature>
<evidence type="ECO:0000256" key="2">
    <source>
        <dbReference type="ARBA" id="ARBA00022475"/>
    </source>
</evidence>
<evidence type="ECO:0000256" key="10">
    <source>
        <dbReference type="ARBA" id="ARBA00042775"/>
    </source>
</evidence>
<dbReference type="Gene3D" id="1.10.4030.10">
    <property type="entry name" value="Porin chaperone SurA, peptide-binding domain"/>
    <property type="match status" value="1"/>
</dbReference>
<evidence type="ECO:0000256" key="7">
    <source>
        <dbReference type="ARBA" id="ARBA00023186"/>
    </source>
</evidence>
<evidence type="ECO:0000259" key="13">
    <source>
        <dbReference type="PROSITE" id="PS50198"/>
    </source>
</evidence>
<dbReference type="InterPro" id="IPR027304">
    <property type="entry name" value="Trigger_fact/SurA_dom_sf"/>
</dbReference>
<keyword evidence="6 12" id="KW-0472">Membrane</keyword>
<evidence type="ECO:0000313" key="14">
    <source>
        <dbReference type="EMBL" id="QWF71391.1"/>
    </source>
</evidence>
<evidence type="ECO:0000256" key="4">
    <source>
        <dbReference type="ARBA" id="ARBA00022692"/>
    </source>
</evidence>
<dbReference type="Gene3D" id="3.10.50.40">
    <property type="match status" value="1"/>
</dbReference>
<keyword evidence="11" id="KW-0697">Rotamase</keyword>
<evidence type="ECO:0000256" key="8">
    <source>
        <dbReference type="ARBA" id="ARBA00038408"/>
    </source>
</evidence>
<dbReference type="InterPro" id="IPR023058">
    <property type="entry name" value="PPIase_PpiC_CS"/>
</dbReference>
<dbReference type="InterPro" id="IPR052029">
    <property type="entry name" value="PpiD_chaperone"/>
</dbReference>
<dbReference type="GO" id="GO:0003755">
    <property type="term" value="F:peptidyl-prolyl cis-trans isomerase activity"/>
    <property type="evidence" value="ECO:0007669"/>
    <property type="project" value="UniProtKB-KW"/>
</dbReference>
<evidence type="ECO:0000256" key="9">
    <source>
        <dbReference type="ARBA" id="ARBA00040743"/>
    </source>
</evidence>
<comment type="similarity">
    <text evidence="8">Belongs to the PpiD chaperone family.</text>
</comment>
<dbReference type="EMBL" id="CP073754">
    <property type="protein sequence ID" value="QWF71391.1"/>
    <property type="molecule type" value="Genomic_DNA"/>
</dbReference>
<accession>A0A975RAM6</accession>
<dbReference type="GO" id="GO:0005886">
    <property type="term" value="C:plasma membrane"/>
    <property type="evidence" value="ECO:0007669"/>
    <property type="project" value="UniProtKB-SubCell"/>
</dbReference>
<dbReference type="PANTHER" id="PTHR47529">
    <property type="entry name" value="PEPTIDYL-PROLYL CIS-TRANS ISOMERASE D"/>
    <property type="match status" value="1"/>
</dbReference>
<keyword evidence="7" id="KW-0143">Chaperone</keyword>
<evidence type="ECO:0000256" key="12">
    <source>
        <dbReference type="SAM" id="Phobius"/>
    </source>
</evidence>
<evidence type="ECO:0000256" key="5">
    <source>
        <dbReference type="ARBA" id="ARBA00022989"/>
    </source>
</evidence>
<keyword evidence="3" id="KW-0997">Cell inner membrane</keyword>
<sequence>MLLEIREKVHGVFASVVLVLICVLFGLWGIQNYLGGGKETPVITVGDKEFFENDVNKAYQQFAQSLAGIKVDEETIRKQALSQLVRDEVLLQYVQKENLLVTDDTAKEFIKTLEYFQKDGKFDKAQYQALLGAQGISSEEFILRIKKALIMQQFQRAITDSSFVTPAEISNFFKIQNQKRDLEYVTVALTPVTDKPSDEEITAYFQQHQDAYQSEEQIAVDYVELSLDKLAEQIKPADEQLKAYYEEQKAAFSTKERRKVSHILFAFSKDVNDEQALQKAIKAKQELKAKDFALLAAEVSDDKASAKNGGDLGLFNAGVFEKSFEDTALSLKQGEVSEPIKSAFGYHLIKVTELVPGEVKPYEAVKAEVSKAYQKTQAEAKFTSLGEKLTEVSYENPDTLEPSAKLLDESVKNTGLFTHNKGEGIAAEEKIRLAAFSEDVQKGNNSEPLEIGADKIVVLRMREHLPAATKELKDVKAQVITALQHDKAVQKTTAIAEQLKAELLAGKALAQLAEANHLPLKKVQGLSRVSADVSPLVSQAVFKAAKPQAGHPGVVIIDDAQGGKVVANIVKVTEGELTEANKAQQGLIAKNIAGVLGKAEFESVLNSLQARADITIHEKKQ</sequence>
<dbReference type="Proteomes" id="UP000676649">
    <property type="component" value="Chromosome"/>
</dbReference>
<dbReference type="Pfam" id="PF00639">
    <property type="entry name" value="Rotamase"/>
    <property type="match status" value="1"/>
</dbReference>
<keyword evidence="2" id="KW-1003">Cell membrane</keyword>
<organism evidence="14 15">
    <name type="scientific">Methylomonas paludis</name>
    <dbReference type="NCBI Taxonomy" id="1173101"/>
    <lineage>
        <taxon>Bacteria</taxon>
        <taxon>Pseudomonadati</taxon>
        <taxon>Pseudomonadota</taxon>
        <taxon>Gammaproteobacteria</taxon>
        <taxon>Methylococcales</taxon>
        <taxon>Methylococcaceae</taxon>
        <taxon>Methylomonas</taxon>
    </lineage>
</organism>
<protein>
    <recommendedName>
        <fullName evidence="9">Periplasmic chaperone PpiD</fullName>
    </recommendedName>
    <alternativeName>
        <fullName evidence="10">Periplasmic folding chaperone</fullName>
    </alternativeName>
</protein>
<name>A0A975RAM6_9GAMM</name>
<keyword evidence="11" id="KW-0413">Isomerase</keyword>